<feature type="transmembrane region" description="Helical" evidence="1">
    <location>
        <begin position="74"/>
        <end position="96"/>
    </location>
</feature>
<dbReference type="AlphaFoldDB" id="A0A4Q0AIC1"/>
<accession>A0A4Q0AIC1</accession>
<organism evidence="2 3">
    <name type="scientific">Candidatus Microsaccharimonas sossegonensis</name>
    <dbReference type="NCBI Taxonomy" id="2506948"/>
    <lineage>
        <taxon>Bacteria</taxon>
        <taxon>Candidatus Saccharimonadota</taxon>
        <taxon>Candidatus Saccharimonadia</taxon>
        <taxon>Candidatus Saccharimonadales</taxon>
        <taxon>Candidatus Saccharimonadaceae</taxon>
        <taxon>Candidatus Microsaccharimonas</taxon>
    </lineage>
</organism>
<name>A0A4Q0AIC1_9BACT</name>
<evidence type="ECO:0000313" key="3">
    <source>
        <dbReference type="Proteomes" id="UP000289257"/>
    </source>
</evidence>
<evidence type="ECO:0008006" key="4">
    <source>
        <dbReference type="Google" id="ProtNLM"/>
    </source>
</evidence>
<dbReference type="Proteomes" id="UP000289257">
    <property type="component" value="Unassembled WGS sequence"/>
</dbReference>
<keyword evidence="1" id="KW-0472">Membrane</keyword>
<reference evidence="2" key="1">
    <citation type="submission" date="2019-01" db="EMBL/GenBank/DDBJ databases">
        <title>Genomic signatures and co-occurrence patterns of the ultra-small Saccharimodia (Patescibacteria phylum) suggest a symbiotic lifestyle.</title>
        <authorList>
            <person name="Lemos L."/>
            <person name="Medeiros J."/>
            <person name="Andreote F."/>
            <person name="Fernandes G."/>
            <person name="Varani A."/>
            <person name="Oliveira G."/>
            <person name="Pylro V."/>
        </authorList>
    </citation>
    <scope>NUCLEOTIDE SEQUENCE [LARGE SCALE GENOMIC DNA]</scope>
    <source>
        <strain evidence="2">AMD02</strain>
    </source>
</reference>
<proteinExistence type="predicted"/>
<feature type="transmembrane region" description="Helical" evidence="1">
    <location>
        <begin position="38"/>
        <end position="62"/>
    </location>
</feature>
<evidence type="ECO:0000256" key="1">
    <source>
        <dbReference type="SAM" id="Phobius"/>
    </source>
</evidence>
<keyword evidence="3" id="KW-1185">Reference proteome</keyword>
<evidence type="ECO:0000313" key="2">
    <source>
        <dbReference type="EMBL" id="RWZ78378.1"/>
    </source>
</evidence>
<dbReference type="EMBL" id="SCKX01000001">
    <property type="protein sequence ID" value="RWZ78378.1"/>
    <property type="molecule type" value="Genomic_DNA"/>
</dbReference>
<keyword evidence="1" id="KW-0812">Transmembrane</keyword>
<dbReference type="InterPro" id="IPR043993">
    <property type="entry name" value="T4SS_pilin"/>
</dbReference>
<sequence>MSNFFMKFAVGLVGDSNNTNINIPTLSAGQVLQNGLNIAYFLAGTIAVIVIIVGGIMYATSAGNSGNVSKAKNMLLYSVVGLVIVIAAYAITNFVIVRFNS</sequence>
<gene>
    <name evidence="2" type="ORF">EOT05_01270</name>
</gene>
<dbReference type="Pfam" id="PF18895">
    <property type="entry name" value="T4SS_pilin"/>
    <property type="match status" value="1"/>
</dbReference>
<protein>
    <recommendedName>
        <fullName evidence="4">TrbC/VIRB2 family protein</fullName>
    </recommendedName>
</protein>
<comment type="caution">
    <text evidence="2">The sequence shown here is derived from an EMBL/GenBank/DDBJ whole genome shotgun (WGS) entry which is preliminary data.</text>
</comment>
<keyword evidence="1" id="KW-1133">Transmembrane helix</keyword>